<dbReference type="Pfam" id="PF00027">
    <property type="entry name" value="cNMP_binding"/>
    <property type="match status" value="2"/>
</dbReference>
<evidence type="ECO:0000259" key="9">
    <source>
        <dbReference type="PROSITE" id="PS50042"/>
    </source>
</evidence>
<dbReference type="Gene3D" id="2.60.120.10">
    <property type="entry name" value="Jelly Rolls"/>
    <property type="match status" value="2"/>
</dbReference>
<dbReference type="SMART" id="SM00100">
    <property type="entry name" value="cNMP"/>
    <property type="match status" value="2"/>
</dbReference>
<evidence type="ECO:0000256" key="2">
    <source>
        <dbReference type="ARBA" id="ARBA00022553"/>
    </source>
</evidence>
<dbReference type="GO" id="GO:0030552">
    <property type="term" value="F:cAMP binding"/>
    <property type="evidence" value="ECO:0007669"/>
    <property type="project" value="UniProtKB-KW"/>
</dbReference>
<feature type="region of interest" description="Disordered" evidence="8">
    <location>
        <begin position="21"/>
        <end position="43"/>
    </location>
</feature>
<evidence type="ECO:0000256" key="8">
    <source>
        <dbReference type="SAM" id="MobiDB-lite"/>
    </source>
</evidence>
<keyword evidence="11" id="KW-1185">Reference proteome</keyword>
<evidence type="ECO:0000256" key="7">
    <source>
        <dbReference type="PIRSR" id="PIRSR000548-1"/>
    </source>
</evidence>
<organism evidence="10 11">
    <name type="scientific">Bos mutus</name>
    <name type="common">wild yak</name>
    <dbReference type="NCBI Taxonomy" id="72004"/>
    <lineage>
        <taxon>Eukaryota</taxon>
        <taxon>Metazoa</taxon>
        <taxon>Chordata</taxon>
        <taxon>Craniata</taxon>
        <taxon>Vertebrata</taxon>
        <taxon>Euteleostomi</taxon>
        <taxon>Mammalia</taxon>
        <taxon>Eutheria</taxon>
        <taxon>Laurasiatheria</taxon>
        <taxon>Artiodactyla</taxon>
        <taxon>Ruminantia</taxon>
        <taxon>Pecora</taxon>
        <taxon>Bovidae</taxon>
        <taxon>Bovinae</taxon>
        <taxon>Bos</taxon>
    </lineage>
</organism>
<dbReference type="PROSITE" id="PS50042">
    <property type="entry name" value="CNMP_BINDING_3"/>
    <property type="match status" value="2"/>
</dbReference>
<dbReference type="InterPro" id="IPR014710">
    <property type="entry name" value="RmlC-like_jellyroll"/>
</dbReference>
<dbReference type="PRINTS" id="PR00103">
    <property type="entry name" value="CAMPKINASE"/>
</dbReference>
<feature type="domain" description="Cyclic nucleotide-binding" evidence="9">
    <location>
        <begin position="178"/>
        <end position="263"/>
    </location>
</feature>
<gene>
    <name evidence="10" type="ORF">E5288_WYG008532</name>
</gene>
<evidence type="ECO:0000256" key="4">
    <source>
        <dbReference type="ARBA" id="ARBA00022737"/>
    </source>
</evidence>
<accession>A0A6B0S149</accession>
<dbReference type="Proteomes" id="UP000322234">
    <property type="component" value="Unassembled WGS sequence"/>
</dbReference>
<evidence type="ECO:0000256" key="3">
    <source>
        <dbReference type="ARBA" id="ARBA00022566"/>
    </source>
</evidence>
<dbReference type="PROSITE" id="PS00889">
    <property type="entry name" value="CNMP_BINDING_2"/>
    <property type="match status" value="2"/>
</dbReference>
<feature type="binding site" evidence="7">
    <location>
        <position position="213"/>
    </location>
    <ligand>
        <name>3',5'-cyclic AMP</name>
        <dbReference type="ChEBI" id="CHEBI:58165"/>
        <label>1</label>
    </ligand>
</feature>
<feature type="binding site" evidence="7">
    <location>
        <position position="222"/>
    </location>
    <ligand>
        <name>3',5'-cyclic AMP</name>
        <dbReference type="ChEBI" id="CHEBI:58165"/>
        <label>1</label>
    </ligand>
</feature>
<dbReference type="PROSITE" id="PS00888">
    <property type="entry name" value="CNMP_BINDING_1"/>
    <property type="match status" value="1"/>
</dbReference>
<dbReference type="CDD" id="cd00038">
    <property type="entry name" value="CAP_ED"/>
    <property type="match status" value="2"/>
</dbReference>
<keyword evidence="2" id="KW-0597">Phosphoprotein</keyword>
<evidence type="ECO:0000313" key="10">
    <source>
        <dbReference type="EMBL" id="MXQ94004.1"/>
    </source>
</evidence>
<comment type="caution">
    <text evidence="10">The sequence shown here is derived from an EMBL/GenBank/DDBJ whole genome shotgun (WGS) entry which is preliminary data.</text>
</comment>
<dbReference type="GO" id="GO:0034236">
    <property type="term" value="F:protein kinase A catalytic subunit binding"/>
    <property type="evidence" value="ECO:0007669"/>
    <property type="project" value="TreeGrafter"/>
</dbReference>
<feature type="binding site" evidence="7">
    <location>
        <position position="337"/>
    </location>
    <ligand>
        <name>3',5'-cyclic AMP</name>
        <dbReference type="ChEBI" id="CHEBI:58165"/>
        <label>2</label>
    </ligand>
</feature>
<dbReference type="InterPro" id="IPR050503">
    <property type="entry name" value="cAMP-dep_PK_reg_su-like"/>
</dbReference>
<feature type="domain" description="Cyclic nucleotide-binding" evidence="9">
    <location>
        <begin position="266"/>
        <end position="387"/>
    </location>
</feature>
<evidence type="ECO:0000256" key="5">
    <source>
        <dbReference type="ARBA" id="ARBA00022741"/>
    </source>
</evidence>
<dbReference type="PIRSF" id="PIRSF000548">
    <property type="entry name" value="PK_regulatory"/>
    <property type="match status" value="1"/>
</dbReference>
<dbReference type="PANTHER" id="PTHR11635:SF126">
    <property type="entry name" value="CAMP-DEPENDENT PROTEIN KINASE TYPE I-BETA REGULATORY SUBUNIT"/>
    <property type="match status" value="1"/>
</dbReference>
<dbReference type="SUPFAM" id="SSF51206">
    <property type="entry name" value="cAMP-binding domain-like"/>
    <property type="match status" value="2"/>
</dbReference>
<dbReference type="GO" id="GO:0005952">
    <property type="term" value="C:cAMP-dependent protein kinase complex"/>
    <property type="evidence" value="ECO:0007669"/>
    <property type="project" value="InterPro"/>
</dbReference>
<evidence type="ECO:0000256" key="6">
    <source>
        <dbReference type="ARBA" id="ARBA00023149"/>
    </source>
</evidence>
<protein>
    <recommendedName>
        <fullName evidence="9">Cyclic nucleotide-binding domain-containing protein</fullName>
    </recommendedName>
</protein>
<dbReference type="EMBL" id="VBQZ03000105">
    <property type="protein sequence ID" value="MXQ94004.1"/>
    <property type="molecule type" value="Genomic_DNA"/>
</dbReference>
<keyword evidence="5 7" id="KW-0547">Nucleotide-binding</keyword>
<keyword evidence="4" id="KW-0677">Repeat</keyword>
<name>A0A6B0S149_9CETA</name>
<keyword evidence="6 7" id="KW-0114">cAMP</keyword>
<proteinExistence type="inferred from homology"/>
<dbReference type="FunFam" id="2.60.120.10:FF:000006">
    <property type="entry name" value="cAMP-dependent protein kinase type I-alpha regulatory subunit"/>
    <property type="match status" value="1"/>
</dbReference>
<reference evidence="10" key="1">
    <citation type="submission" date="2019-10" db="EMBL/GenBank/DDBJ databases">
        <title>The sequence and de novo assembly of the wild yak genome.</title>
        <authorList>
            <person name="Liu Y."/>
        </authorList>
    </citation>
    <scope>NUCLEOTIDE SEQUENCE [LARGE SCALE GENOMIC DNA]</scope>
    <source>
        <strain evidence="10">WY2019</strain>
    </source>
</reference>
<comment type="similarity">
    <text evidence="1">Belongs to the cAMP-dependent kinase regulatory chain family.</text>
</comment>
<dbReference type="GO" id="GO:0004862">
    <property type="term" value="F:cAMP-dependent protein kinase inhibitor activity"/>
    <property type="evidence" value="ECO:0007669"/>
    <property type="project" value="TreeGrafter"/>
</dbReference>
<dbReference type="InterPro" id="IPR018488">
    <property type="entry name" value="cNMP-bd_CS"/>
</dbReference>
<evidence type="ECO:0000256" key="1">
    <source>
        <dbReference type="ARBA" id="ARBA00005753"/>
    </source>
</evidence>
<keyword evidence="3 7" id="KW-0116">cAMP-binding</keyword>
<feature type="binding site" evidence="7">
    <location>
        <position position="346"/>
    </location>
    <ligand>
        <name>3',5'-cyclic AMP</name>
        <dbReference type="ChEBI" id="CHEBI:58165"/>
        <label>2</label>
    </ligand>
</feature>
<dbReference type="InterPro" id="IPR018490">
    <property type="entry name" value="cNMP-bd_dom_sf"/>
</dbReference>
<sequence>MRRCVRISSVSVASRGSVFRPSDLQDEDVSPLPPNPVVKARHRRGGVSAEVYTEEDAVSYVRKSRESPSASDFSVSESQVDKKWRKQMVGLKFLFARLAWKESFPQAWWTWGFTAPSLLACGLARATCTLKCAERLASPDEQAACCSLFFPGGRATGTSLKADPGGMLLLRSPPNDLRGDEGDNFYVIDQGEVDVYVNGEWVTSISEGGSFGELALIYGTPRAATVKAKTDLKLWGIDRDSYRRILMGSTLRKRRMYEEFLSKVSILASLEKWERLTVADALEPVQFEDGEKIVVQGEPGDDFFIITEGTASVLQRRSPSEEYVEVGRLGPSDYFGEIALLLNRPRAATVVARGPLKCVKLDRPRFERVLGPCSEILKRNIQRYNSFISLTV</sequence>
<dbReference type="InterPro" id="IPR012198">
    <property type="entry name" value="cAMP_dep_PK_reg_su"/>
</dbReference>
<dbReference type="PANTHER" id="PTHR11635">
    <property type="entry name" value="CAMP-DEPENDENT PROTEIN KINASE REGULATORY CHAIN"/>
    <property type="match status" value="1"/>
</dbReference>
<dbReference type="AlphaFoldDB" id="A0A6B0S149"/>
<dbReference type="InterPro" id="IPR000595">
    <property type="entry name" value="cNMP-bd_dom"/>
</dbReference>
<evidence type="ECO:0000313" key="11">
    <source>
        <dbReference type="Proteomes" id="UP000322234"/>
    </source>
</evidence>
<dbReference type="GO" id="GO:0005829">
    <property type="term" value="C:cytosol"/>
    <property type="evidence" value="ECO:0007669"/>
    <property type="project" value="TreeGrafter"/>
</dbReference>